<dbReference type="PANTHER" id="PTHR43013:SF1">
    <property type="entry name" value="GLUTAMYL-TRNA REDUCTASE"/>
    <property type="match status" value="1"/>
</dbReference>
<feature type="site" description="Important for activity" evidence="8">
    <location>
        <position position="130"/>
    </location>
</feature>
<gene>
    <name evidence="8 13" type="primary">hemA</name>
    <name evidence="13" type="ORF">WOB96_04475</name>
</gene>
<dbReference type="InterPro" id="IPR036343">
    <property type="entry name" value="GluRdtase_N_sf"/>
</dbReference>
<feature type="binding site" evidence="8">
    <location>
        <begin position="82"/>
        <end position="85"/>
    </location>
    <ligand>
        <name>substrate</name>
    </ligand>
</feature>
<dbReference type="SUPFAM" id="SSF69075">
    <property type="entry name" value="Glutamyl tRNA-reductase dimerization domain"/>
    <property type="match status" value="1"/>
</dbReference>
<evidence type="ECO:0000313" key="13">
    <source>
        <dbReference type="EMBL" id="MEK8089013.1"/>
    </source>
</evidence>
<dbReference type="GO" id="GO:0008883">
    <property type="term" value="F:glutamyl-tRNA reductase activity"/>
    <property type="evidence" value="ECO:0007669"/>
    <property type="project" value="UniProtKB-EC"/>
</dbReference>
<comment type="caution">
    <text evidence="13">The sequence shown here is derived from an EMBL/GenBank/DDBJ whole genome shotgun (WGS) entry which is preliminary data.</text>
</comment>
<feature type="domain" description="Glutamyl-tRNA reductase N-terminal" evidence="12">
    <location>
        <begin position="39"/>
        <end position="187"/>
    </location>
</feature>
<feature type="domain" description="Quinate/shikimate 5-dehydrogenase/glutamyl-tRNA reductase" evidence="11">
    <location>
        <begin position="203"/>
        <end position="337"/>
    </location>
</feature>
<comment type="subunit">
    <text evidence="8">Homodimer.</text>
</comment>
<proteinExistence type="inferred from homology"/>
<dbReference type="InterPro" id="IPR036453">
    <property type="entry name" value="GluRdtase_dimer_dom_sf"/>
</dbReference>
<dbReference type="CDD" id="cd05213">
    <property type="entry name" value="NAD_bind_Glutamyl_tRNA_reduct"/>
    <property type="match status" value="1"/>
</dbReference>
<dbReference type="InterPro" id="IPR015895">
    <property type="entry name" value="4pyrrol_synth_GluRdtase_N"/>
</dbReference>
<dbReference type="EC" id="1.2.1.70" evidence="3 8"/>
<dbReference type="InterPro" id="IPR006151">
    <property type="entry name" value="Shikm_DH/Glu-tRNA_Rdtase"/>
</dbReference>
<dbReference type="InterPro" id="IPR015896">
    <property type="entry name" value="4pyrrol_synth_GluRdtase_dimer"/>
</dbReference>
<evidence type="ECO:0000259" key="11">
    <source>
        <dbReference type="Pfam" id="PF01488"/>
    </source>
</evidence>
<feature type="binding site" evidence="8">
    <location>
        <begin position="220"/>
        <end position="225"/>
    </location>
    <ligand>
        <name>NADP(+)</name>
        <dbReference type="ChEBI" id="CHEBI:58349"/>
    </ligand>
</feature>
<comment type="domain">
    <text evidence="8">Possesses an unusual extended V-shaped dimeric structure with each monomer consisting of three distinct domains arranged along a curved 'spinal' alpha-helix. The N-terminal catalytic domain specifically recognizes the glutamate moiety of the substrate. The second domain is the NADPH-binding domain, and the third C-terminal domain is responsible for dimerization.</text>
</comment>
<evidence type="ECO:0000256" key="5">
    <source>
        <dbReference type="ARBA" id="ARBA00023002"/>
    </source>
</evidence>
<dbReference type="InterPro" id="IPR000343">
    <property type="entry name" value="4pyrrol_synth_GluRdtase"/>
</dbReference>
<dbReference type="Gene3D" id="3.40.50.720">
    <property type="entry name" value="NAD(P)-binding Rossmann-like Domain"/>
    <property type="match status" value="1"/>
</dbReference>
<dbReference type="RefSeq" id="WP_341370079.1">
    <property type="nucleotide sequence ID" value="NZ_JBBPCO010000003.1"/>
</dbReference>
<dbReference type="Gene3D" id="3.30.460.30">
    <property type="entry name" value="Glutamyl-tRNA reductase, N-terminal domain"/>
    <property type="match status" value="1"/>
</dbReference>
<keyword evidence="6 8" id="KW-0627">Porphyrin biosynthesis</keyword>
<dbReference type="InterPro" id="IPR036291">
    <property type="entry name" value="NAD(P)-bd_dom_sf"/>
</dbReference>
<dbReference type="PIRSF" id="PIRSF000445">
    <property type="entry name" value="4pyrrol_synth_GluRdtase"/>
    <property type="match status" value="1"/>
</dbReference>
<dbReference type="Proteomes" id="UP001446205">
    <property type="component" value="Unassembled WGS sequence"/>
</dbReference>
<dbReference type="EMBL" id="JBBPCO010000003">
    <property type="protein sequence ID" value="MEK8089013.1"/>
    <property type="molecule type" value="Genomic_DNA"/>
</dbReference>
<sequence length="453" mass="49543">MPTLVVFNSRQSGQGSGQCAKARAGGAHPIWQDMKIFSLGLNHTTAPVEIREQVAFASEGIMQAHQDLVAQPGIGEAVILSTCNRTEIYYSTDSASPESVSRWLAEYHHLSIPDLDPYLYVHTGDAAVQHLFRVASGLDSLVLGEPQILGQLKNAYLLAHQAQSVGALFNRLFHWSFSVAKRVRTETQIGSQAVSVAFAAVSLARRIFGDLSGQQVLLIGAGETIELVARHLREQGVGRVTVANRSAERARQVAEEFQGHAIGLGQIPEALEDADIVVSSTASPLPVLGKGTVERALKKRRHRPVFMVDIAVPRDIEPEVGQLPDVYLYTVDDLQGIIEENLQARREAAKAAETIIIEESLAFGRWQQGLGAVPTIRLLRERAEQLRQSEVERALRLLQQGQAPELVLERLSHGLVNKLLHQPTVTLRAAGEAREEPALVAALHTLFKLDETS</sequence>
<protein>
    <recommendedName>
        <fullName evidence="3 8">Glutamyl-tRNA reductase</fullName>
        <shortName evidence="8">GluTR</shortName>
        <ecNumber evidence="3 8">1.2.1.70</ecNumber>
    </recommendedName>
</protein>
<dbReference type="InterPro" id="IPR018214">
    <property type="entry name" value="GluRdtase_CS"/>
</dbReference>
<evidence type="ECO:0000256" key="6">
    <source>
        <dbReference type="ARBA" id="ARBA00023244"/>
    </source>
</evidence>
<comment type="miscellaneous">
    <text evidence="8">During catalysis, the active site Cys acts as a nucleophile attacking the alpha-carbonyl group of tRNA-bound glutamate with the formation of a thioester intermediate between enzyme and glutamate, and the concomitant release of tRNA(Glu). The thioester intermediate is finally reduced by direct hydride transfer from NADPH, to form the product GSA.</text>
</comment>
<feature type="binding site" evidence="8">
    <location>
        <position position="140"/>
    </location>
    <ligand>
        <name>substrate</name>
    </ligand>
</feature>
<dbReference type="PROSITE" id="PS00747">
    <property type="entry name" value="GLUTR"/>
    <property type="match status" value="1"/>
</dbReference>
<dbReference type="Pfam" id="PF05201">
    <property type="entry name" value="GlutR_N"/>
    <property type="match status" value="1"/>
</dbReference>
<dbReference type="Pfam" id="PF01488">
    <property type="entry name" value="Shikimate_DH"/>
    <property type="match status" value="1"/>
</dbReference>
<evidence type="ECO:0000256" key="3">
    <source>
        <dbReference type="ARBA" id="ARBA00012970"/>
    </source>
</evidence>
<evidence type="ECO:0000256" key="7">
    <source>
        <dbReference type="ARBA" id="ARBA00047464"/>
    </source>
</evidence>
<feature type="binding site" evidence="8">
    <location>
        <begin position="145"/>
        <end position="147"/>
    </location>
    <ligand>
        <name>substrate</name>
    </ligand>
</feature>
<comment type="pathway">
    <text evidence="1 8 9">Porphyrin-containing compound metabolism; protoporphyrin-IX biosynthesis; 5-aminolevulinate from L-glutamyl-tRNA(Glu): step 1/2.</text>
</comment>
<comment type="catalytic activity">
    <reaction evidence="7 8 9">
        <text>(S)-4-amino-5-oxopentanoate + tRNA(Glu) + NADP(+) = L-glutamyl-tRNA(Glu) + NADPH + H(+)</text>
        <dbReference type="Rhea" id="RHEA:12344"/>
        <dbReference type="Rhea" id="RHEA-COMP:9663"/>
        <dbReference type="Rhea" id="RHEA-COMP:9680"/>
        <dbReference type="ChEBI" id="CHEBI:15378"/>
        <dbReference type="ChEBI" id="CHEBI:57501"/>
        <dbReference type="ChEBI" id="CHEBI:57783"/>
        <dbReference type="ChEBI" id="CHEBI:58349"/>
        <dbReference type="ChEBI" id="CHEBI:78442"/>
        <dbReference type="ChEBI" id="CHEBI:78520"/>
        <dbReference type="EC" id="1.2.1.70"/>
    </reaction>
</comment>
<feature type="binding site" evidence="8">
    <location>
        <position position="151"/>
    </location>
    <ligand>
        <name>substrate</name>
    </ligand>
</feature>
<evidence type="ECO:0000256" key="4">
    <source>
        <dbReference type="ARBA" id="ARBA00022857"/>
    </source>
</evidence>
<accession>A0ABU9D8G4</accession>
<name>A0ABU9D8G4_9PROT</name>
<reference evidence="13 14" key="1">
    <citation type="submission" date="2024-04" db="EMBL/GenBank/DDBJ databases">
        <authorList>
            <person name="Abashina T."/>
            <person name="Shaikin A."/>
        </authorList>
    </citation>
    <scope>NUCLEOTIDE SEQUENCE [LARGE SCALE GENOMIC DNA]</scope>
    <source>
        <strain evidence="13 14">AAFK</strain>
    </source>
</reference>
<dbReference type="NCBIfam" id="TIGR01035">
    <property type="entry name" value="hemA"/>
    <property type="match status" value="1"/>
</dbReference>
<feature type="active site" description="Nucleophile" evidence="8">
    <location>
        <position position="83"/>
    </location>
</feature>
<evidence type="ECO:0000256" key="1">
    <source>
        <dbReference type="ARBA" id="ARBA00005059"/>
    </source>
</evidence>
<keyword evidence="4 8" id="KW-0521">NADP</keyword>
<dbReference type="PANTHER" id="PTHR43013">
    <property type="entry name" value="GLUTAMYL-TRNA REDUCTASE"/>
    <property type="match status" value="1"/>
</dbReference>
<evidence type="ECO:0000256" key="9">
    <source>
        <dbReference type="RuleBase" id="RU000584"/>
    </source>
</evidence>
<evidence type="ECO:0000256" key="2">
    <source>
        <dbReference type="ARBA" id="ARBA00005916"/>
    </source>
</evidence>
<organism evidence="13 14">
    <name type="scientific">Thermithiobacillus plumbiphilus</name>
    <dbReference type="NCBI Taxonomy" id="1729899"/>
    <lineage>
        <taxon>Bacteria</taxon>
        <taxon>Pseudomonadati</taxon>
        <taxon>Pseudomonadota</taxon>
        <taxon>Acidithiobacillia</taxon>
        <taxon>Acidithiobacillales</taxon>
        <taxon>Thermithiobacillaceae</taxon>
        <taxon>Thermithiobacillus</taxon>
    </lineage>
</organism>
<comment type="similarity">
    <text evidence="2 8 9">Belongs to the glutamyl-tRNA reductase family.</text>
</comment>
<comment type="function">
    <text evidence="8">Catalyzes the NADPH-dependent reduction of glutamyl-tRNA(Glu) to glutamate 1-semialdehyde (GSA).</text>
</comment>
<evidence type="ECO:0000313" key="14">
    <source>
        <dbReference type="Proteomes" id="UP001446205"/>
    </source>
</evidence>
<feature type="domain" description="Tetrapyrrole biosynthesis glutamyl-tRNA reductase dimerisation" evidence="10">
    <location>
        <begin position="351"/>
        <end position="449"/>
    </location>
</feature>
<dbReference type="SUPFAM" id="SSF69742">
    <property type="entry name" value="Glutamyl tRNA-reductase catalytic, N-terminal domain"/>
    <property type="match status" value="1"/>
</dbReference>
<keyword evidence="14" id="KW-1185">Reference proteome</keyword>
<evidence type="ECO:0000256" key="8">
    <source>
        <dbReference type="HAMAP-Rule" id="MF_00087"/>
    </source>
</evidence>
<keyword evidence="5 8" id="KW-0560">Oxidoreductase</keyword>
<dbReference type="Pfam" id="PF00745">
    <property type="entry name" value="GlutR_dimer"/>
    <property type="match status" value="1"/>
</dbReference>
<evidence type="ECO:0000259" key="10">
    <source>
        <dbReference type="Pfam" id="PF00745"/>
    </source>
</evidence>
<dbReference type="SUPFAM" id="SSF51735">
    <property type="entry name" value="NAD(P)-binding Rossmann-fold domains"/>
    <property type="match status" value="1"/>
</dbReference>
<evidence type="ECO:0000259" key="12">
    <source>
        <dbReference type="Pfam" id="PF05201"/>
    </source>
</evidence>
<dbReference type="HAMAP" id="MF_00087">
    <property type="entry name" value="Glu_tRNA_reductase"/>
    <property type="match status" value="1"/>
</dbReference>